<feature type="region of interest" description="Disordered" evidence="1">
    <location>
        <begin position="1"/>
        <end position="26"/>
    </location>
</feature>
<dbReference type="EMBL" id="BRXW01000440">
    <property type="protein sequence ID" value="GMH55033.1"/>
    <property type="molecule type" value="Genomic_DNA"/>
</dbReference>
<dbReference type="InterPro" id="IPR012340">
    <property type="entry name" value="NA-bd_OB-fold"/>
</dbReference>
<reference evidence="3" key="1">
    <citation type="journal article" date="2023" name="Commun. Biol.">
        <title>Genome analysis of Parmales, the sister group of diatoms, reveals the evolutionary specialization of diatoms from phago-mixotrophs to photoautotrophs.</title>
        <authorList>
            <person name="Ban H."/>
            <person name="Sato S."/>
            <person name="Yoshikawa S."/>
            <person name="Yamada K."/>
            <person name="Nakamura Y."/>
            <person name="Ichinomiya M."/>
            <person name="Sato N."/>
            <person name="Blanc-Mathieu R."/>
            <person name="Endo H."/>
            <person name="Kuwata A."/>
            <person name="Ogata H."/>
        </authorList>
    </citation>
    <scope>NUCLEOTIDE SEQUENCE [LARGE SCALE GENOMIC DNA]</scope>
    <source>
        <strain evidence="3">NIES 3700</strain>
    </source>
</reference>
<organism evidence="2 3">
    <name type="scientific">Triparma laevis f. longispina</name>
    <dbReference type="NCBI Taxonomy" id="1714387"/>
    <lineage>
        <taxon>Eukaryota</taxon>
        <taxon>Sar</taxon>
        <taxon>Stramenopiles</taxon>
        <taxon>Ochrophyta</taxon>
        <taxon>Bolidophyceae</taxon>
        <taxon>Parmales</taxon>
        <taxon>Triparmaceae</taxon>
        <taxon>Triparma</taxon>
    </lineage>
</organism>
<protein>
    <submittedName>
        <fullName evidence="2">Uncharacterized protein</fullName>
    </submittedName>
</protein>
<name>A0A9W7DY79_9STRA</name>
<feature type="compositionally biased region" description="Low complexity" evidence="1">
    <location>
        <begin position="1"/>
        <end position="24"/>
    </location>
</feature>
<dbReference type="Gene3D" id="2.40.50.140">
    <property type="entry name" value="Nucleic acid-binding proteins"/>
    <property type="match status" value="1"/>
</dbReference>
<gene>
    <name evidence="2" type="ORF">TrLO_g10023</name>
</gene>
<keyword evidence="3" id="KW-1185">Reference proteome</keyword>
<evidence type="ECO:0000256" key="1">
    <source>
        <dbReference type="SAM" id="MobiDB-lite"/>
    </source>
</evidence>
<dbReference type="Proteomes" id="UP001165122">
    <property type="component" value="Unassembled WGS sequence"/>
</dbReference>
<proteinExistence type="predicted"/>
<accession>A0A9W7DY79</accession>
<dbReference type="AlphaFoldDB" id="A0A9W7DY79"/>
<comment type="caution">
    <text evidence="2">The sequence shown here is derived from an EMBL/GenBank/DDBJ whole genome shotgun (WGS) entry which is preliminary data.</text>
</comment>
<evidence type="ECO:0000313" key="2">
    <source>
        <dbReference type="EMBL" id="GMH55033.1"/>
    </source>
</evidence>
<evidence type="ECO:0000313" key="3">
    <source>
        <dbReference type="Proteomes" id="UP001165122"/>
    </source>
</evidence>
<dbReference type="OrthoDB" id="10510253at2759"/>
<sequence length="425" mass="47096">MFGSNSSSSSSSSLPSASTPFSLSNPPSHTPLPKVLLNPPQTYTTLCLLTSISSSKVSKTGKAFKELSITYPSLSSPPTLRLFGSAYSSCSNLKPGDILILKDCKIDMLNGKHSLMTFKDTGINKLGTETHLKYCSTCGWCGTGSCIKCIRKNLSKTVDTKKLPAAKMNQNTQLQQFKNEGRQMTYHSVKPVAVEVKSKGDILGALLKKKKTQQVPKGNQRIKGLINEGDKFDGSVRVPQSSKIAVERVRTGNNFKKVNPMDVLERQREVKKLIGLNKKSGLNNYASVKNVAQKTKVNRSKSEFEDMFGGDVKDLKIVKGKKSRNEGAASDLKMLRAKEKIDGLVGREERERKKKEKENKSIFKTWFKCENCMNTFTKIPPECRLAGHRIIKCKGLKEKEDERNKSDLIVGVGIEWNGQSVRHGT</sequence>